<evidence type="ECO:0000256" key="1">
    <source>
        <dbReference type="SAM" id="MobiDB-lite"/>
    </source>
</evidence>
<reference evidence="3 4" key="1">
    <citation type="submission" date="2019-02" db="EMBL/GenBank/DDBJ databases">
        <title>Sequencing the genomes of 1000 actinobacteria strains.</title>
        <authorList>
            <person name="Klenk H.-P."/>
        </authorList>
    </citation>
    <scope>NUCLEOTIDE SEQUENCE [LARGE SCALE GENOMIC DNA]</scope>
    <source>
        <strain evidence="3 4">DSM 44509</strain>
    </source>
</reference>
<accession>A0A4Q7YAU8</accession>
<dbReference type="Proteomes" id="UP000292507">
    <property type="component" value="Unassembled WGS sequence"/>
</dbReference>
<dbReference type="InterPro" id="IPR007410">
    <property type="entry name" value="LpqE-like"/>
</dbReference>
<feature type="region of interest" description="Disordered" evidence="1">
    <location>
        <begin position="174"/>
        <end position="195"/>
    </location>
</feature>
<dbReference type="OrthoDB" id="5188566at2"/>
<evidence type="ECO:0000313" key="4">
    <source>
        <dbReference type="Proteomes" id="UP000292507"/>
    </source>
</evidence>
<dbReference type="InterPro" id="IPR036182">
    <property type="entry name" value="PCuAC_sf"/>
</dbReference>
<sequence>MTRRTRRHPFAALLLAAALPLAACGGEEGADSPGADNLDNPLDVPGDEVIGGNPGPDEAVTEDIKITAVGLAYPEDGVWEVGEDVRLYAAIANTGTTGDQLVEIRGQDFAGAELIPLDGPGGTIEVPENDNVYLEPEGPPSVLLTDLSTDLRSSQSIPVTFVFEQAGEVTLDAPVVSEPPGQGDFEAPEDPTPDN</sequence>
<proteinExistence type="predicted"/>
<dbReference type="EMBL" id="SHKV01000001">
    <property type="protein sequence ID" value="RZU33958.1"/>
    <property type="molecule type" value="Genomic_DNA"/>
</dbReference>
<feature type="chain" id="PRO_5039516491" evidence="2">
    <location>
        <begin position="23"/>
        <end position="195"/>
    </location>
</feature>
<evidence type="ECO:0000313" key="3">
    <source>
        <dbReference type="EMBL" id="RZU33958.1"/>
    </source>
</evidence>
<comment type="caution">
    <text evidence="3">The sequence shown here is derived from an EMBL/GenBank/DDBJ whole genome shotgun (WGS) entry which is preliminary data.</text>
</comment>
<keyword evidence="4" id="KW-1185">Reference proteome</keyword>
<organism evidence="3 4">
    <name type="scientific">Blastococcus saxobsidens</name>
    <dbReference type="NCBI Taxonomy" id="138336"/>
    <lineage>
        <taxon>Bacteria</taxon>
        <taxon>Bacillati</taxon>
        <taxon>Actinomycetota</taxon>
        <taxon>Actinomycetes</taxon>
        <taxon>Geodermatophilales</taxon>
        <taxon>Geodermatophilaceae</taxon>
        <taxon>Blastococcus</taxon>
    </lineage>
</organism>
<dbReference type="Gene3D" id="2.60.40.1890">
    <property type="entry name" value="PCu(A)C copper chaperone"/>
    <property type="match status" value="1"/>
</dbReference>
<feature type="signal peptide" evidence="2">
    <location>
        <begin position="1"/>
        <end position="22"/>
    </location>
</feature>
<evidence type="ECO:0000256" key="2">
    <source>
        <dbReference type="SAM" id="SignalP"/>
    </source>
</evidence>
<name>A0A4Q7YAU8_9ACTN</name>
<dbReference type="SUPFAM" id="SSF110087">
    <property type="entry name" value="DR1885-like metal-binding protein"/>
    <property type="match status" value="1"/>
</dbReference>
<dbReference type="Pfam" id="PF04314">
    <property type="entry name" value="PCuAC"/>
    <property type="match status" value="1"/>
</dbReference>
<feature type="compositionally biased region" description="Acidic residues" evidence="1">
    <location>
        <begin position="186"/>
        <end position="195"/>
    </location>
</feature>
<dbReference type="AlphaFoldDB" id="A0A4Q7YAU8"/>
<gene>
    <name evidence="3" type="ORF">BKA19_3703</name>
</gene>
<keyword evidence="2" id="KW-0732">Signal</keyword>
<dbReference type="RefSeq" id="WP_104529167.1">
    <property type="nucleotide sequence ID" value="NZ_POQT01000023.1"/>
</dbReference>
<protein>
    <submittedName>
        <fullName evidence="3">Uncharacterized protein DUF461</fullName>
    </submittedName>
</protein>